<keyword evidence="7" id="KW-0804">Transcription</keyword>
<evidence type="ECO:0000256" key="9">
    <source>
        <dbReference type="RuleBase" id="RU004020"/>
    </source>
</evidence>
<feature type="coiled-coil region" evidence="10">
    <location>
        <begin position="157"/>
        <end position="191"/>
    </location>
</feature>
<dbReference type="Pfam" id="PF00447">
    <property type="entry name" value="HSF_DNA-bind"/>
    <property type="match status" value="1"/>
</dbReference>
<evidence type="ECO:0000313" key="14">
    <source>
        <dbReference type="Proteomes" id="UP001327560"/>
    </source>
</evidence>
<dbReference type="PANTHER" id="PTHR10015:SF338">
    <property type="entry name" value="HEAT STRESS TRANSCRIPTION FACTOR A-2"/>
    <property type="match status" value="1"/>
</dbReference>
<dbReference type="GO" id="GO:0034605">
    <property type="term" value="P:cellular response to heat"/>
    <property type="evidence" value="ECO:0007669"/>
    <property type="project" value="TreeGrafter"/>
</dbReference>
<comment type="subunit">
    <text evidence="2">Homotrimer.</text>
</comment>
<feature type="region of interest" description="Disordered" evidence="11">
    <location>
        <begin position="1"/>
        <end position="30"/>
    </location>
</feature>
<keyword evidence="6" id="KW-0238">DNA-binding</keyword>
<dbReference type="Proteomes" id="UP001327560">
    <property type="component" value="Chromosome 2"/>
</dbReference>
<dbReference type="InterPro" id="IPR000232">
    <property type="entry name" value="HSF_DNA-bd"/>
</dbReference>
<evidence type="ECO:0000256" key="1">
    <source>
        <dbReference type="ARBA" id="ARBA00004123"/>
    </source>
</evidence>
<reference evidence="13 14" key="1">
    <citation type="submission" date="2023-10" db="EMBL/GenBank/DDBJ databases">
        <title>Chromosome-scale genome assembly provides insights into flower coloration mechanisms of Canna indica.</title>
        <authorList>
            <person name="Li C."/>
        </authorList>
    </citation>
    <scope>NUCLEOTIDE SEQUENCE [LARGE SCALE GENOMIC DNA]</scope>
    <source>
        <tissue evidence="13">Flower</tissue>
    </source>
</reference>
<evidence type="ECO:0000256" key="8">
    <source>
        <dbReference type="ARBA" id="ARBA00023242"/>
    </source>
</evidence>
<dbReference type="FunFam" id="1.10.10.10:FF:000057">
    <property type="entry name" value="Heat shock transcription factor 1"/>
    <property type="match status" value="1"/>
</dbReference>
<evidence type="ECO:0000313" key="13">
    <source>
        <dbReference type="EMBL" id="WOK96995.1"/>
    </source>
</evidence>
<dbReference type="SUPFAM" id="SSF46785">
    <property type="entry name" value="Winged helix' DNA-binding domain"/>
    <property type="match status" value="1"/>
</dbReference>
<name>A0AAQ3JZX1_9LILI</name>
<dbReference type="EMBL" id="CP136891">
    <property type="protein sequence ID" value="WOK96995.1"/>
    <property type="molecule type" value="Genomic_DNA"/>
</dbReference>
<evidence type="ECO:0000256" key="7">
    <source>
        <dbReference type="ARBA" id="ARBA00023163"/>
    </source>
</evidence>
<dbReference type="PROSITE" id="PS00434">
    <property type="entry name" value="HSF_DOMAIN"/>
    <property type="match status" value="1"/>
</dbReference>
<dbReference type="GO" id="GO:0000978">
    <property type="term" value="F:RNA polymerase II cis-regulatory region sequence-specific DNA binding"/>
    <property type="evidence" value="ECO:0007669"/>
    <property type="project" value="TreeGrafter"/>
</dbReference>
<feature type="compositionally biased region" description="Polar residues" evidence="11">
    <location>
        <begin position="274"/>
        <end position="284"/>
    </location>
</feature>
<dbReference type="GO" id="GO:0003700">
    <property type="term" value="F:DNA-binding transcription factor activity"/>
    <property type="evidence" value="ECO:0007669"/>
    <property type="project" value="InterPro"/>
</dbReference>
<dbReference type="GO" id="GO:0006357">
    <property type="term" value="P:regulation of transcription by RNA polymerase II"/>
    <property type="evidence" value="ECO:0007669"/>
    <property type="project" value="TreeGrafter"/>
</dbReference>
<accession>A0AAQ3JZX1</accession>
<evidence type="ECO:0000256" key="6">
    <source>
        <dbReference type="ARBA" id="ARBA00023125"/>
    </source>
</evidence>
<evidence type="ECO:0000259" key="12">
    <source>
        <dbReference type="PROSITE" id="PS00434"/>
    </source>
</evidence>
<dbReference type="InterPro" id="IPR036390">
    <property type="entry name" value="WH_DNA-bd_sf"/>
</dbReference>
<keyword evidence="8" id="KW-0539">Nucleus</keyword>
<keyword evidence="3" id="KW-0597">Phosphoprotein</keyword>
<feature type="domain" description="HSF-type DNA-binding" evidence="12">
    <location>
        <begin position="78"/>
        <end position="102"/>
    </location>
</feature>
<evidence type="ECO:0000256" key="11">
    <source>
        <dbReference type="SAM" id="MobiDB-lite"/>
    </source>
</evidence>
<keyword evidence="14" id="KW-1185">Reference proteome</keyword>
<evidence type="ECO:0000256" key="5">
    <source>
        <dbReference type="ARBA" id="ARBA00023016"/>
    </source>
</evidence>
<gene>
    <name evidence="13" type="ORF">Cni_G05703</name>
</gene>
<evidence type="ECO:0000256" key="10">
    <source>
        <dbReference type="SAM" id="Coils"/>
    </source>
</evidence>
<dbReference type="AlphaFoldDB" id="A0AAQ3JZX1"/>
<dbReference type="PRINTS" id="PR00056">
    <property type="entry name" value="HSFDOMAIN"/>
</dbReference>
<dbReference type="GO" id="GO:0005634">
    <property type="term" value="C:nucleus"/>
    <property type="evidence" value="ECO:0007669"/>
    <property type="project" value="UniProtKB-SubCell"/>
</dbReference>
<organism evidence="13 14">
    <name type="scientific">Canna indica</name>
    <name type="common">Indian-shot</name>
    <dbReference type="NCBI Taxonomy" id="4628"/>
    <lineage>
        <taxon>Eukaryota</taxon>
        <taxon>Viridiplantae</taxon>
        <taxon>Streptophyta</taxon>
        <taxon>Embryophyta</taxon>
        <taxon>Tracheophyta</taxon>
        <taxon>Spermatophyta</taxon>
        <taxon>Magnoliopsida</taxon>
        <taxon>Liliopsida</taxon>
        <taxon>Zingiberales</taxon>
        <taxon>Cannaceae</taxon>
        <taxon>Canna</taxon>
    </lineage>
</organism>
<sequence>MESAVMVVKEEEAEEWEGTSPSAAPQPMEGLHEVGPPPFLTKTFEMVEDPETDAVVSWSRTRNSFIVWDSNRFATSLLPKYFKHSNFSSFIRQLNTYGFRKVDPDRWEFANADFLGGQRHLLKNIKRRRNVAQSSHQHHGGGDACVELGRFGLETEADRLRRDRNVLMLEIVKLRQQQQASRAQLLEIERRMRSTERRQQQTMTFLARVLRNPTFARRLMLRGEQQRQLVGGAGRKRRLPENPISDDLPATVDGIAVSSEMEKLLFNVVDDSRGSSSVMGQNEETPPLEPVDQNAAGDDDLTWEDLLHESFLMDGETEEDEHSDVEVEELAAEQLEWGEDVKHLVEQMGYLRSKP</sequence>
<dbReference type="PANTHER" id="PTHR10015">
    <property type="entry name" value="HEAT SHOCK TRANSCRIPTION FACTOR"/>
    <property type="match status" value="1"/>
</dbReference>
<dbReference type="SMART" id="SM00415">
    <property type="entry name" value="HSF"/>
    <property type="match status" value="1"/>
</dbReference>
<evidence type="ECO:0000256" key="4">
    <source>
        <dbReference type="ARBA" id="ARBA00023015"/>
    </source>
</evidence>
<evidence type="ECO:0000256" key="2">
    <source>
        <dbReference type="ARBA" id="ARBA00011233"/>
    </source>
</evidence>
<comment type="similarity">
    <text evidence="9">Belongs to the HSF family.</text>
</comment>
<evidence type="ECO:0000256" key="3">
    <source>
        <dbReference type="ARBA" id="ARBA00022553"/>
    </source>
</evidence>
<proteinExistence type="inferred from homology"/>
<keyword evidence="4" id="KW-0805">Transcription regulation</keyword>
<comment type="subcellular location">
    <subcellularLocation>
        <location evidence="1">Nucleus</location>
    </subcellularLocation>
</comment>
<feature type="region of interest" description="Disordered" evidence="11">
    <location>
        <begin position="272"/>
        <end position="294"/>
    </location>
</feature>
<keyword evidence="10" id="KW-0175">Coiled coil</keyword>
<dbReference type="InterPro" id="IPR036388">
    <property type="entry name" value="WH-like_DNA-bd_sf"/>
</dbReference>
<dbReference type="Gene3D" id="1.10.10.10">
    <property type="entry name" value="Winged helix-like DNA-binding domain superfamily/Winged helix DNA-binding domain"/>
    <property type="match status" value="1"/>
</dbReference>
<protein>
    <recommendedName>
        <fullName evidence="12">HSF-type DNA-binding domain-containing protein</fullName>
    </recommendedName>
</protein>
<keyword evidence="5" id="KW-0346">Stress response</keyword>